<proteinExistence type="inferred from homology"/>
<feature type="chain" id="PRO_5046532229" evidence="5">
    <location>
        <begin position="20"/>
        <end position="141"/>
    </location>
</feature>
<evidence type="ECO:0000256" key="2">
    <source>
        <dbReference type="ARBA" id="ARBA00008098"/>
    </source>
</evidence>
<evidence type="ECO:0000256" key="4">
    <source>
        <dbReference type="ARBA" id="ARBA00022729"/>
    </source>
</evidence>
<feature type="signal peptide" evidence="5">
    <location>
        <begin position="1"/>
        <end position="19"/>
    </location>
</feature>
<evidence type="ECO:0000256" key="1">
    <source>
        <dbReference type="ARBA" id="ARBA00004613"/>
    </source>
</evidence>
<comment type="similarity">
    <text evidence="2">Belongs to the PBP/GOBP family.</text>
</comment>
<comment type="subcellular location">
    <subcellularLocation>
        <location evidence="1">Secreted</location>
    </subcellularLocation>
</comment>
<keyword evidence="4 5" id="KW-0732">Signal</keyword>
<dbReference type="Gene3D" id="1.10.238.20">
    <property type="entry name" value="Pheromone/general odorant binding protein domain"/>
    <property type="match status" value="1"/>
</dbReference>
<dbReference type="Proteomes" id="UP001652700">
    <property type="component" value="Unplaced"/>
</dbReference>
<dbReference type="Pfam" id="PF01395">
    <property type="entry name" value="PBP_GOBP"/>
    <property type="match status" value="1"/>
</dbReference>
<accession>A0ABM5IJU2</accession>
<dbReference type="PANTHER" id="PTHR11857">
    <property type="entry name" value="ODORANT BINDING PROTEIN-RELATED"/>
    <property type="match status" value="1"/>
</dbReference>
<organism evidence="6 7">
    <name type="scientific">Diabrotica virgifera virgifera</name>
    <name type="common">western corn rootworm</name>
    <dbReference type="NCBI Taxonomy" id="50390"/>
    <lineage>
        <taxon>Eukaryota</taxon>
        <taxon>Metazoa</taxon>
        <taxon>Ecdysozoa</taxon>
        <taxon>Arthropoda</taxon>
        <taxon>Hexapoda</taxon>
        <taxon>Insecta</taxon>
        <taxon>Pterygota</taxon>
        <taxon>Neoptera</taxon>
        <taxon>Endopterygota</taxon>
        <taxon>Coleoptera</taxon>
        <taxon>Polyphaga</taxon>
        <taxon>Cucujiformia</taxon>
        <taxon>Chrysomeloidea</taxon>
        <taxon>Chrysomelidae</taxon>
        <taxon>Galerucinae</taxon>
        <taxon>Diabroticina</taxon>
        <taxon>Diabroticites</taxon>
        <taxon>Diabrotica</taxon>
    </lineage>
</organism>
<dbReference type="CDD" id="cd23992">
    <property type="entry name" value="PBP_GOBP"/>
    <property type="match status" value="1"/>
</dbReference>
<dbReference type="SUPFAM" id="SSF47565">
    <property type="entry name" value="Insect pheromone/odorant-binding proteins"/>
    <property type="match status" value="1"/>
</dbReference>
<dbReference type="GeneID" id="114329534"/>
<dbReference type="SMART" id="SM00708">
    <property type="entry name" value="PhBP"/>
    <property type="match status" value="1"/>
</dbReference>
<dbReference type="InterPro" id="IPR006170">
    <property type="entry name" value="PBP/GOBP"/>
</dbReference>
<dbReference type="PANTHER" id="PTHR11857:SF43">
    <property type="entry name" value="GEO07291P1-RELATED"/>
    <property type="match status" value="1"/>
</dbReference>
<name>A0ABM5IJU2_DIAVI</name>
<dbReference type="InterPro" id="IPR036728">
    <property type="entry name" value="PBP_GOBP_sf"/>
</dbReference>
<dbReference type="RefSeq" id="XP_028134479.2">
    <property type="nucleotide sequence ID" value="XM_028278678.2"/>
</dbReference>
<evidence type="ECO:0000256" key="5">
    <source>
        <dbReference type="SAM" id="SignalP"/>
    </source>
</evidence>
<sequence>MKCIIIVATVLCVLAAANAAPTKEQIEHIRKAHEYCQSQEATRIDENVFEKRRNGEKVDDPKLAKHALCMNVQAGLQKENGDINVDKLREIVSDGTSDLNLINPVVEKCSKKEGDTAEDAAVNLIKCISSHGRGPREPGHH</sequence>
<protein>
    <submittedName>
        <fullName evidence="6">Uncharacterized protein</fullName>
    </submittedName>
</protein>
<evidence type="ECO:0000313" key="6">
    <source>
        <dbReference type="EnsemblMetazoa" id="XP_028134479.2"/>
    </source>
</evidence>
<evidence type="ECO:0000256" key="3">
    <source>
        <dbReference type="ARBA" id="ARBA00022525"/>
    </source>
</evidence>
<evidence type="ECO:0000313" key="7">
    <source>
        <dbReference type="Proteomes" id="UP001652700"/>
    </source>
</evidence>
<keyword evidence="3" id="KW-0964">Secreted</keyword>
<dbReference type="EnsemblMetazoa" id="XM_028278678.2">
    <property type="protein sequence ID" value="XP_028134479.2"/>
    <property type="gene ID" value="LOC114329534"/>
</dbReference>
<keyword evidence="7" id="KW-1185">Reference proteome</keyword>
<reference evidence="6" key="1">
    <citation type="submission" date="2025-05" db="UniProtKB">
        <authorList>
            <consortium name="EnsemblMetazoa"/>
        </authorList>
    </citation>
    <scope>IDENTIFICATION</scope>
</reference>